<dbReference type="GO" id="GO:0016020">
    <property type="term" value="C:membrane"/>
    <property type="evidence" value="ECO:0007669"/>
    <property type="project" value="UniProtKB-SubCell"/>
</dbReference>
<gene>
    <name evidence="9" type="ORF">PHAECO_LOCUS3465</name>
</gene>
<dbReference type="Pfam" id="PF04923">
    <property type="entry name" value="Ninjurin"/>
    <property type="match status" value="1"/>
</dbReference>
<reference evidence="9" key="2">
    <citation type="submission" date="2022-10" db="EMBL/GenBank/DDBJ databases">
        <authorList>
            <consortium name="ENA_rothamsted_submissions"/>
            <consortium name="culmorum"/>
            <person name="King R."/>
        </authorList>
    </citation>
    <scope>NUCLEOTIDE SEQUENCE</scope>
</reference>
<accession>A0A9P0DGG0</accession>
<dbReference type="AlphaFoldDB" id="A0A9P0DGG0"/>
<keyword evidence="4" id="KW-0130">Cell adhesion</keyword>
<evidence type="ECO:0000256" key="6">
    <source>
        <dbReference type="ARBA" id="ARBA00023136"/>
    </source>
</evidence>
<evidence type="ECO:0000256" key="3">
    <source>
        <dbReference type="ARBA" id="ARBA00022692"/>
    </source>
</evidence>
<evidence type="ECO:0000256" key="5">
    <source>
        <dbReference type="ARBA" id="ARBA00022989"/>
    </source>
</evidence>
<keyword evidence="5 8" id="KW-1133">Transmembrane helix</keyword>
<protein>
    <recommendedName>
        <fullName evidence="11">Ninjurin-1</fullName>
    </recommendedName>
</protein>
<keyword evidence="6 8" id="KW-0472">Membrane</keyword>
<dbReference type="PANTHER" id="PTHR12316:SF1">
    <property type="entry name" value="NINJURIN-B"/>
    <property type="match status" value="1"/>
</dbReference>
<evidence type="ECO:0000256" key="1">
    <source>
        <dbReference type="ARBA" id="ARBA00004141"/>
    </source>
</evidence>
<evidence type="ECO:0008006" key="11">
    <source>
        <dbReference type="Google" id="ProtNLM"/>
    </source>
</evidence>
<feature type="compositionally biased region" description="Basic and acidic residues" evidence="7">
    <location>
        <begin position="62"/>
        <end position="77"/>
    </location>
</feature>
<comment type="similarity">
    <text evidence="2">Belongs to the ninjurin family.</text>
</comment>
<dbReference type="GO" id="GO:0042246">
    <property type="term" value="P:tissue regeneration"/>
    <property type="evidence" value="ECO:0007669"/>
    <property type="project" value="InterPro"/>
</dbReference>
<proteinExistence type="inferred from homology"/>
<keyword evidence="10" id="KW-1185">Reference proteome</keyword>
<evidence type="ECO:0000256" key="4">
    <source>
        <dbReference type="ARBA" id="ARBA00022889"/>
    </source>
</evidence>
<evidence type="ECO:0000313" key="10">
    <source>
        <dbReference type="Proteomes" id="UP001153737"/>
    </source>
</evidence>
<feature type="region of interest" description="Disordered" evidence="7">
    <location>
        <begin position="16"/>
        <end position="120"/>
    </location>
</feature>
<keyword evidence="3 8" id="KW-0812">Transmembrane</keyword>
<evidence type="ECO:0000256" key="7">
    <source>
        <dbReference type="SAM" id="MobiDB-lite"/>
    </source>
</evidence>
<dbReference type="GO" id="GO:0007155">
    <property type="term" value="P:cell adhesion"/>
    <property type="evidence" value="ECO:0007669"/>
    <property type="project" value="UniProtKB-KW"/>
</dbReference>
<dbReference type="EMBL" id="OU896719">
    <property type="protein sequence ID" value="CAH1119794.1"/>
    <property type="molecule type" value="Genomic_DNA"/>
</dbReference>
<feature type="transmembrane region" description="Helical" evidence="8">
    <location>
        <begin position="217"/>
        <end position="237"/>
    </location>
</feature>
<dbReference type="PANTHER" id="PTHR12316">
    <property type="entry name" value="NINJURIN-RELATED"/>
    <property type="match status" value="1"/>
</dbReference>
<comment type="subcellular location">
    <subcellularLocation>
        <location evidence="1">Membrane</location>
        <topology evidence="1">Multi-pass membrane protein</topology>
    </subcellularLocation>
</comment>
<dbReference type="OrthoDB" id="6114058at2759"/>
<evidence type="ECO:0000256" key="2">
    <source>
        <dbReference type="ARBA" id="ARBA00008141"/>
    </source>
</evidence>
<organism evidence="9 10">
    <name type="scientific">Phaedon cochleariae</name>
    <name type="common">Mustard beetle</name>
    <dbReference type="NCBI Taxonomy" id="80249"/>
    <lineage>
        <taxon>Eukaryota</taxon>
        <taxon>Metazoa</taxon>
        <taxon>Ecdysozoa</taxon>
        <taxon>Arthropoda</taxon>
        <taxon>Hexapoda</taxon>
        <taxon>Insecta</taxon>
        <taxon>Pterygota</taxon>
        <taxon>Neoptera</taxon>
        <taxon>Endopterygota</taxon>
        <taxon>Coleoptera</taxon>
        <taxon>Polyphaga</taxon>
        <taxon>Cucujiformia</taxon>
        <taxon>Chrysomeloidea</taxon>
        <taxon>Chrysomelidae</taxon>
        <taxon>Chrysomelinae</taxon>
        <taxon>Chrysomelini</taxon>
        <taxon>Phaedon</taxon>
    </lineage>
</organism>
<sequence>MDNSNRVGENGCVIVDISDDDDRSAKLDGLRGSSSTISAVNEDIIGKTYVAENFAKQTTRRKSTDSDNGKESDSDKDREDDESGKEETRGKERKEDFDEADGPRRKKSTYEEPDDVPMVTDIDATEEQALKKPSNSYAAKKTVAQGMMDIALITANANQLRYMVEFNRQSPTYYFTLILISVSLFLQVVIGMALIIKGRLDIRGRSKNALAKSINNYVIIGVFLVTIINVFIASFTVTVSSSSVSAVKVTTLPTVGG</sequence>
<reference evidence="9" key="1">
    <citation type="submission" date="2022-01" db="EMBL/GenBank/DDBJ databases">
        <authorList>
            <person name="King R."/>
        </authorList>
    </citation>
    <scope>NUCLEOTIDE SEQUENCE</scope>
</reference>
<feature type="transmembrane region" description="Helical" evidence="8">
    <location>
        <begin position="173"/>
        <end position="196"/>
    </location>
</feature>
<name>A0A9P0DGG0_PHACE</name>
<feature type="compositionally biased region" description="Basic and acidic residues" evidence="7">
    <location>
        <begin position="85"/>
        <end position="96"/>
    </location>
</feature>
<evidence type="ECO:0000256" key="8">
    <source>
        <dbReference type="SAM" id="Phobius"/>
    </source>
</evidence>
<dbReference type="InterPro" id="IPR007007">
    <property type="entry name" value="Ninjurin"/>
</dbReference>
<dbReference type="Proteomes" id="UP001153737">
    <property type="component" value="Chromosome 13"/>
</dbReference>
<evidence type="ECO:0000313" key="9">
    <source>
        <dbReference type="EMBL" id="CAH1119794.1"/>
    </source>
</evidence>